<keyword evidence="5" id="KW-1185">Reference proteome</keyword>
<dbReference type="PRINTS" id="PR00455">
    <property type="entry name" value="HTHTETR"/>
</dbReference>
<comment type="caution">
    <text evidence="4">The sequence shown here is derived from an EMBL/GenBank/DDBJ whole genome shotgun (WGS) entry which is preliminary data.</text>
</comment>
<dbReference type="Proteomes" id="UP001180489">
    <property type="component" value="Unassembled WGS sequence"/>
</dbReference>
<gene>
    <name evidence="4" type="ORF">RM863_20965</name>
</gene>
<feature type="DNA-binding region" description="H-T-H motif" evidence="2">
    <location>
        <begin position="30"/>
        <end position="49"/>
    </location>
</feature>
<dbReference type="InterPro" id="IPR001647">
    <property type="entry name" value="HTH_TetR"/>
</dbReference>
<feature type="domain" description="HTH tetR-type" evidence="3">
    <location>
        <begin position="7"/>
        <end position="67"/>
    </location>
</feature>
<dbReference type="InterPro" id="IPR009057">
    <property type="entry name" value="Homeodomain-like_sf"/>
</dbReference>
<protein>
    <submittedName>
        <fullName evidence="4">Helix-turn-helix domain-containing protein</fullName>
    </submittedName>
</protein>
<dbReference type="InterPro" id="IPR050109">
    <property type="entry name" value="HTH-type_TetR-like_transc_reg"/>
</dbReference>
<reference evidence="4" key="1">
    <citation type="submission" date="2024-05" db="EMBL/GenBank/DDBJ databases">
        <title>30 novel species of actinomycetes from the DSMZ collection.</title>
        <authorList>
            <person name="Nouioui I."/>
        </authorList>
    </citation>
    <scope>NUCLEOTIDE SEQUENCE</scope>
    <source>
        <strain evidence="4">DSM 41014</strain>
    </source>
</reference>
<organism evidence="4 5">
    <name type="scientific">Streptomyces hintoniae</name>
    <dbReference type="NCBI Taxonomy" id="3075521"/>
    <lineage>
        <taxon>Bacteria</taxon>
        <taxon>Bacillati</taxon>
        <taxon>Actinomycetota</taxon>
        <taxon>Actinomycetes</taxon>
        <taxon>Kitasatosporales</taxon>
        <taxon>Streptomycetaceae</taxon>
        <taxon>Streptomyces</taxon>
    </lineage>
</organism>
<evidence type="ECO:0000259" key="3">
    <source>
        <dbReference type="PROSITE" id="PS50977"/>
    </source>
</evidence>
<evidence type="ECO:0000256" key="2">
    <source>
        <dbReference type="PROSITE-ProRule" id="PRU00335"/>
    </source>
</evidence>
<name>A0ABU2UMU6_9ACTN</name>
<dbReference type="EMBL" id="JAVRFF010000023">
    <property type="protein sequence ID" value="MDT0474596.1"/>
    <property type="molecule type" value="Genomic_DNA"/>
</dbReference>
<dbReference type="PANTHER" id="PTHR30055:SF146">
    <property type="entry name" value="HTH-TYPE TRANSCRIPTIONAL DUAL REGULATOR CECR"/>
    <property type="match status" value="1"/>
</dbReference>
<dbReference type="PANTHER" id="PTHR30055">
    <property type="entry name" value="HTH-TYPE TRANSCRIPTIONAL REGULATOR RUTR"/>
    <property type="match status" value="1"/>
</dbReference>
<evidence type="ECO:0000313" key="4">
    <source>
        <dbReference type="EMBL" id="MDT0474596.1"/>
    </source>
</evidence>
<accession>A0ABU2UMU6</accession>
<dbReference type="Pfam" id="PF00440">
    <property type="entry name" value="TetR_N"/>
    <property type="match status" value="1"/>
</dbReference>
<evidence type="ECO:0000313" key="5">
    <source>
        <dbReference type="Proteomes" id="UP001180489"/>
    </source>
</evidence>
<dbReference type="SUPFAM" id="SSF46689">
    <property type="entry name" value="Homeodomain-like"/>
    <property type="match status" value="1"/>
</dbReference>
<keyword evidence="1 2" id="KW-0238">DNA-binding</keyword>
<dbReference type="RefSeq" id="WP_171480887.1">
    <property type="nucleotide sequence ID" value="NZ_JAVRFF010000023.1"/>
</dbReference>
<proteinExistence type="predicted"/>
<sequence>MVRMSAEERRESVIRAATTEFARGGYYGTSTEAIAKRVGVSQPYLFRLFPGKKALFLAVVQRCMDDLVQLFEEAGEGLEGEEAHHEIGNAYTRVISERPEQLLMQMQMYVAVAAAEQAGDRELGEAVRSGWMRLWDTVHLPLGAEVEETTTFMAYGMLINCLVAMGFPPDHRVWEGLSPAALTDRGKRKP</sequence>
<evidence type="ECO:0000256" key="1">
    <source>
        <dbReference type="ARBA" id="ARBA00023125"/>
    </source>
</evidence>
<dbReference type="PROSITE" id="PS50977">
    <property type="entry name" value="HTH_TETR_2"/>
    <property type="match status" value="1"/>
</dbReference>
<dbReference type="Gene3D" id="1.10.357.10">
    <property type="entry name" value="Tetracycline Repressor, domain 2"/>
    <property type="match status" value="1"/>
</dbReference>